<keyword evidence="3" id="KW-1185">Reference proteome</keyword>
<gene>
    <name evidence="2" type="ORF">KHP33_017375</name>
</gene>
<dbReference type="InterPro" id="IPR006827">
    <property type="entry name" value="Lant_deHydtase_N"/>
</dbReference>
<evidence type="ECO:0000313" key="3">
    <source>
        <dbReference type="Proteomes" id="UP001177121"/>
    </source>
</evidence>
<dbReference type="RefSeq" id="WP_213401284.1">
    <property type="nucleotide sequence ID" value="NZ_JAHBMK020000001.1"/>
</dbReference>
<dbReference type="Proteomes" id="UP001177121">
    <property type="component" value="Unassembled WGS sequence"/>
</dbReference>
<name>A0ABT9DPG2_9BACI</name>
<evidence type="ECO:0000259" key="1">
    <source>
        <dbReference type="Pfam" id="PF04738"/>
    </source>
</evidence>
<comment type="caution">
    <text evidence="2">The sequence shown here is derived from an EMBL/GenBank/DDBJ whole genome shotgun (WGS) entry which is preliminary data.</text>
</comment>
<sequence length="846" mass="98157">MKGHVAPFVMLRAAGGSIDSLACVDVQQTSENIEKILNLETEIEGMKEPLSGIFFHLISCLNDDETNFLRFLLKVKRDIFNSRPFQIDDQNRSELQKRLTVSDYKLFNRWYIAVHDRQRYMEDTKLLFEKEVEEAGQRLANAMDNKDWQKGLALANPKYLSAYNKHKAKLWRPHKQYARTSMSYLGRITMKTSPFSTFTKIGLTSFSADNTPPETNIQKTNFCSISKSICTELIFEMAQHNELSQYLYYEKNQTLHTDKKNNMRLMKSNYTILNGFAWREDKMVSEVISSEEQLKVIKSLRSGSYAEIEELLKHTSFTIPDLSAEQWIKPVLPFTRKTEKPLLSLYHFLQPIQTQKARRIARIVKWMNHCVEELAKSEPKQRLRYHQFIYRLAKQAFSELTDKIPKSVATEKLVYENVKCTEDHPPLGQQVKRDLEQLSEQLRKHQFRTHLYDLLCEHFIEMYGQGGVCHDIQEFLYQFEMRKDRPRLIKNALRKDKKTAVNLEESRVFAPYGVSSAPPSAIVFYQLAANNGSKGISNGDYQLVVNQISSGLGLVLRFQSMFHEEQRNLGSLTKRWIHAMHPDSDIVHFPMISDFSNLQTDPGITSQSLRWLAENPTADKNDILLKDLLLVHDPCGTLAFVNKEGRPVSPMYFGAVPQHMMHGPVSYLLTIMNPWINAYQTNWVTSPLFSKSPPPEKVEFHPRIEEGRIVQRRARWRIPVFLFPLKENRESDYAYFIRMKAFQKKYSLPDEGFLSGERTSVMLNPKQRKPMYLNFNSYHSIAAAVSTIVEDDLLSVTFTEGLPNRHQHWLENAEGHVVASEYMSLFQWPAEKKQESAIANEKGVFI</sequence>
<accession>A0ABT9DPG2</accession>
<dbReference type="EMBL" id="JAHBMK020000001">
    <property type="protein sequence ID" value="MDO8226583.1"/>
    <property type="molecule type" value="Genomic_DNA"/>
</dbReference>
<dbReference type="Pfam" id="PF04738">
    <property type="entry name" value="Lant_dehydr_N"/>
    <property type="match status" value="1"/>
</dbReference>
<organism evidence="2 3">
    <name type="scientific">Bacillus cabrialesii subsp. tritici</name>
    <dbReference type="NCBI Taxonomy" id="2944916"/>
    <lineage>
        <taxon>Bacteria</taxon>
        <taxon>Bacillati</taxon>
        <taxon>Bacillota</taxon>
        <taxon>Bacilli</taxon>
        <taxon>Bacillales</taxon>
        <taxon>Bacillaceae</taxon>
        <taxon>Bacillus</taxon>
        <taxon>Bacillus cabrialesii</taxon>
    </lineage>
</organism>
<proteinExistence type="predicted"/>
<evidence type="ECO:0000313" key="2">
    <source>
        <dbReference type="EMBL" id="MDO8226583.1"/>
    </source>
</evidence>
<feature type="domain" description="Lantibiotic dehydratase N-terminal" evidence="1">
    <location>
        <begin position="515"/>
        <end position="753"/>
    </location>
</feature>
<reference evidence="2" key="1">
    <citation type="submission" date="2023-07" db="EMBL/GenBank/DDBJ databases">
        <title>Biological control against Fusarium languescens, the causal agent of wilt in Jalapeno peppers, by a novel bacterial subspecies: Bacillus cabrialesii subsp. tritici TSO2.</title>
        <authorList>
            <person name="Montoya-Martinez A.C."/>
            <person name="Figueroa-Brambila K.M."/>
            <person name="Escalante-Beltran A."/>
            <person name="Lopez-Montoya N.D."/>
            <person name="Valenzuela-Ruiz V."/>
            <person name="Parra-Cota F.I."/>
            <person name="Estrada Alvarado M.I."/>
            <person name="De Los Santos Villalobos S."/>
        </authorList>
    </citation>
    <scope>NUCLEOTIDE SEQUENCE</scope>
    <source>
        <strain evidence="2">TSO2</strain>
    </source>
</reference>
<protein>
    <submittedName>
        <fullName evidence="2">Lantibiotic dehydratase</fullName>
    </submittedName>
</protein>